<reference evidence="10 11" key="1">
    <citation type="submission" date="2017-09" db="EMBL/GenBank/DDBJ databases">
        <title>Depth-based differentiation of microbial function through sediment-hosted aquifers and enrichment of novel symbionts in the deep terrestrial subsurface.</title>
        <authorList>
            <person name="Probst A.J."/>
            <person name="Ladd B."/>
            <person name="Jarett J.K."/>
            <person name="Geller-Mcgrath D.E."/>
            <person name="Sieber C.M."/>
            <person name="Emerson J.B."/>
            <person name="Anantharaman K."/>
            <person name="Thomas B.C."/>
            <person name="Malmstrom R."/>
            <person name="Stieglmeier M."/>
            <person name="Klingl A."/>
            <person name="Woyke T."/>
            <person name="Ryan C.M."/>
            <person name="Banfield J.F."/>
        </authorList>
    </citation>
    <scope>NUCLEOTIDE SEQUENCE [LARGE SCALE GENOMIC DNA]</scope>
    <source>
        <strain evidence="10">CG22_combo_CG10-13_8_21_14_all_36_13</strain>
    </source>
</reference>
<dbReference type="InterPro" id="IPR005324">
    <property type="entry name" value="Ribosomal_uS5_C"/>
</dbReference>
<sequence>MNTTETEKKEVVTTKAVESSGVKTFSRNKNFKKNSRRPRGNDKPRSEFDQKIINIRRVTRVVKGGRRFSFSVAMVIGDRKGRVGVGLGKATDTALAIEKAIRDARKNMITVKTDKNFSIPHEVKAKYSASIVELRPAPGRGIVVGSSVRDVVELAGIKDISSKLLSRSKNKTNNAKAAVKAFASIR</sequence>
<dbReference type="PROSITE" id="PS50881">
    <property type="entry name" value="S5_DSRBD"/>
    <property type="match status" value="1"/>
</dbReference>
<evidence type="ECO:0000256" key="3">
    <source>
        <dbReference type="ARBA" id="ARBA00023274"/>
    </source>
</evidence>
<protein>
    <recommendedName>
        <fullName evidence="4">Small ribosomal subunit protein uS5</fullName>
    </recommendedName>
    <alternativeName>
        <fullName evidence="5">30S ribosomal protein S5</fullName>
    </alternativeName>
</protein>
<dbReference type="GO" id="GO:0005737">
    <property type="term" value="C:cytoplasm"/>
    <property type="evidence" value="ECO:0007669"/>
    <property type="project" value="UniProtKB-ARBA"/>
</dbReference>
<keyword evidence="3 6" id="KW-0687">Ribonucleoprotein</keyword>
<feature type="domain" description="S5 DRBM" evidence="9">
    <location>
        <begin position="48"/>
        <end position="111"/>
    </location>
</feature>
<dbReference type="Gene3D" id="3.30.230.10">
    <property type="match status" value="1"/>
</dbReference>
<comment type="similarity">
    <text evidence="1 7">Belongs to the universal ribosomal protein uS5 family.</text>
</comment>
<evidence type="ECO:0000259" key="9">
    <source>
        <dbReference type="PROSITE" id="PS50881"/>
    </source>
</evidence>
<evidence type="ECO:0000313" key="11">
    <source>
        <dbReference type="Proteomes" id="UP000231143"/>
    </source>
</evidence>
<evidence type="ECO:0000256" key="2">
    <source>
        <dbReference type="ARBA" id="ARBA00022980"/>
    </source>
</evidence>
<evidence type="ECO:0000313" key="10">
    <source>
        <dbReference type="EMBL" id="PIP87143.1"/>
    </source>
</evidence>
<dbReference type="GO" id="GO:0003735">
    <property type="term" value="F:structural constituent of ribosome"/>
    <property type="evidence" value="ECO:0007669"/>
    <property type="project" value="UniProtKB-UniRule"/>
</dbReference>
<keyword evidence="2 6" id="KW-0689">Ribosomal protein</keyword>
<evidence type="ECO:0000256" key="1">
    <source>
        <dbReference type="ARBA" id="ARBA00008945"/>
    </source>
</evidence>
<dbReference type="InterPro" id="IPR014721">
    <property type="entry name" value="Ribsml_uS5_D2-typ_fold_subgr"/>
</dbReference>
<proteinExistence type="inferred from homology"/>
<dbReference type="AlphaFoldDB" id="A0A2H0DY98"/>
<dbReference type="FunFam" id="3.30.230.10:FF:000002">
    <property type="entry name" value="30S ribosomal protein S5"/>
    <property type="match status" value="1"/>
</dbReference>
<name>A0A2H0DY98_9BACT</name>
<feature type="region of interest" description="Disordered" evidence="8">
    <location>
        <begin position="1"/>
        <end position="47"/>
    </location>
</feature>
<dbReference type="Proteomes" id="UP000231143">
    <property type="component" value="Unassembled WGS sequence"/>
</dbReference>
<dbReference type="Pfam" id="PF03719">
    <property type="entry name" value="Ribosomal_S5_C"/>
    <property type="match status" value="1"/>
</dbReference>
<evidence type="ECO:0000256" key="4">
    <source>
        <dbReference type="ARBA" id="ARBA00035255"/>
    </source>
</evidence>
<gene>
    <name evidence="10" type="ORF">COW81_01850</name>
</gene>
<dbReference type="PANTHER" id="PTHR48277">
    <property type="entry name" value="MITOCHONDRIAL RIBOSOMAL PROTEIN S5"/>
    <property type="match status" value="1"/>
</dbReference>
<evidence type="ECO:0000256" key="8">
    <source>
        <dbReference type="SAM" id="MobiDB-lite"/>
    </source>
</evidence>
<evidence type="ECO:0000256" key="5">
    <source>
        <dbReference type="ARBA" id="ARBA00035519"/>
    </source>
</evidence>
<dbReference type="GO" id="GO:0006412">
    <property type="term" value="P:translation"/>
    <property type="evidence" value="ECO:0007669"/>
    <property type="project" value="InterPro"/>
</dbReference>
<evidence type="ECO:0000256" key="6">
    <source>
        <dbReference type="PROSITE-ProRule" id="PRU00268"/>
    </source>
</evidence>
<dbReference type="SUPFAM" id="SSF54768">
    <property type="entry name" value="dsRNA-binding domain-like"/>
    <property type="match status" value="1"/>
</dbReference>
<dbReference type="EMBL" id="PCTT01000023">
    <property type="protein sequence ID" value="PIP87143.1"/>
    <property type="molecule type" value="Genomic_DNA"/>
</dbReference>
<dbReference type="Gene3D" id="3.30.160.20">
    <property type="match status" value="1"/>
</dbReference>
<organism evidence="10 11">
    <name type="scientific">Candidatus Campbellbacteria bacterium CG22_combo_CG10-13_8_21_14_all_36_13</name>
    <dbReference type="NCBI Taxonomy" id="1974529"/>
    <lineage>
        <taxon>Bacteria</taxon>
        <taxon>Candidatus Campbelliibacteriota</taxon>
    </lineage>
</organism>
<accession>A0A2H0DY98</accession>
<dbReference type="GO" id="GO:1990904">
    <property type="term" value="C:ribonucleoprotein complex"/>
    <property type="evidence" value="ECO:0007669"/>
    <property type="project" value="UniProtKB-UniRule"/>
</dbReference>
<comment type="caution">
    <text evidence="10">The sequence shown here is derived from an EMBL/GenBank/DDBJ whole genome shotgun (WGS) entry which is preliminary data.</text>
</comment>
<dbReference type="InterPro" id="IPR020568">
    <property type="entry name" value="Ribosomal_Su5_D2-typ_SF"/>
</dbReference>
<feature type="compositionally biased region" description="Basic and acidic residues" evidence="8">
    <location>
        <begin position="1"/>
        <end position="12"/>
    </location>
</feature>
<dbReference type="PANTHER" id="PTHR48277:SF1">
    <property type="entry name" value="MITOCHONDRIAL RIBOSOMAL PROTEIN S5"/>
    <property type="match status" value="1"/>
</dbReference>
<dbReference type="InterPro" id="IPR000851">
    <property type="entry name" value="Ribosomal_uS5"/>
</dbReference>
<dbReference type="GO" id="GO:0005840">
    <property type="term" value="C:ribosome"/>
    <property type="evidence" value="ECO:0007669"/>
    <property type="project" value="UniProtKB-KW"/>
</dbReference>
<dbReference type="GO" id="GO:0003723">
    <property type="term" value="F:RNA binding"/>
    <property type="evidence" value="ECO:0007669"/>
    <property type="project" value="InterPro"/>
</dbReference>
<feature type="compositionally biased region" description="Basic residues" evidence="8">
    <location>
        <begin position="29"/>
        <end position="38"/>
    </location>
</feature>
<evidence type="ECO:0000256" key="7">
    <source>
        <dbReference type="RuleBase" id="RU003823"/>
    </source>
</evidence>
<dbReference type="InterPro" id="IPR013810">
    <property type="entry name" value="Ribosomal_uS5_N"/>
</dbReference>
<dbReference type="SUPFAM" id="SSF54211">
    <property type="entry name" value="Ribosomal protein S5 domain 2-like"/>
    <property type="match status" value="1"/>
</dbReference>
<dbReference type="Pfam" id="PF00333">
    <property type="entry name" value="Ribosomal_S5"/>
    <property type="match status" value="1"/>
</dbReference>